<evidence type="ECO:0000313" key="1">
    <source>
        <dbReference type="Ensembl" id="ENSBOBP00000024959.1"/>
    </source>
</evidence>
<keyword evidence="2" id="KW-1185">Reference proteome</keyword>
<proteinExistence type="predicted"/>
<reference evidence="1" key="1">
    <citation type="submission" date="2025-08" db="UniProtKB">
        <authorList>
            <consortium name="Ensembl"/>
        </authorList>
    </citation>
    <scope>IDENTIFICATION</scope>
</reference>
<dbReference type="AlphaFoldDB" id="A0A8C0G505"/>
<sequence>MSAPQARGPMVPTSWGTWGAAQLQRAPSPLPAPKRHSSFSEQLPRMIYVASQEGKCKHRRQRQTHRQS</sequence>
<dbReference type="Ensembl" id="ENSBOBT00000025501.1">
    <property type="protein sequence ID" value="ENSBOBP00000024959.1"/>
    <property type="gene ID" value="ENSBOBG00000014789.1"/>
</dbReference>
<protein>
    <submittedName>
        <fullName evidence="1">Uncharacterized protein</fullName>
    </submittedName>
</protein>
<dbReference type="Proteomes" id="UP000694567">
    <property type="component" value="Unplaced"/>
</dbReference>
<organism evidence="1 2">
    <name type="scientific">Bubo bubo</name>
    <name type="common">Eurasian eagle-owl</name>
    <name type="synonym">Strix bubo</name>
    <dbReference type="NCBI Taxonomy" id="30461"/>
    <lineage>
        <taxon>Eukaryota</taxon>
        <taxon>Metazoa</taxon>
        <taxon>Chordata</taxon>
        <taxon>Craniata</taxon>
        <taxon>Vertebrata</taxon>
        <taxon>Euteleostomi</taxon>
        <taxon>Archelosauria</taxon>
        <taxon>Archosauria</taxon>
        <taxon>Dinosauria</taxon>
        <taxon>Saurischia</taxon>
        <taxon>Theropoda</taxon>
        <taxon>Coelurosauria</taxon>
        <taxon>Aves</taxon>
        <taxon>Neognathae</taxon>
        <taxon>Neoaves</taxon>
        <taxon>Telluraves</taxon>
        <taxon>Strigiformes</taxon>
        <taxon>Strigidae</taxon>
        <taxon>Bubo</taxon>
    </lineage>
</organism>
<reference evidence="1" key="2">
    <citation type="submission" date="2025-09" db="UniProtKB">
        <authorList>
            <consortium name="Ensembl"/>
        </authorList>
    </citation>
    <scope>IDENTIFICATION</scope>
</reference>
<accession>A0A8C0G505</accession>
<evidence type="ECO:0000313" key="2">
    <source>
        <dbReference type="Proteomes" id="UP000694567"/>
    </source>
</evidence>
<name>A0A8C0G505_BUBBB</name>